<accession>A0ABR9ZSY1</accession>
<keyword evidence="2" id="KW-1185">Reference proteome</keyword>
<gene>
    <name evidence="1" type="ORF">ISU02_10615</name>
</gene>
<name>A0ABR9ZSY1_9FIRM</name>
<reference evidence="1 2" key="1">
    <citation type="submission" date="2020-11" db="EMBL/GenBank/DDBJ databases">
        <title>Fusibacter basophilias sp. nov.</title>
        <authorList>
            <person name="Qiu D."/>
        </authorList>
    </citation>
    <scope>NUCLEOTIDE SEQUENCE [LARGE SCALE GENOMIC DNA]</scope>
    <source>
        <strain evidence="1 2">Q10-2</strain>
    </source>
</reference>
<proteinExistence type="predicted"/>
<comment type="caution">
    <text evidence="1">The sequence shown here is derived from an EMBL/GenBank/DDBJ whole genome shotgun (WGS) entry which is preliminary data.</text>
</comment>
<dbReference type="EMBL" id="JADKNH010000006">
    <property type="protein sequence ID" value="MBF4693577.1"/>
    <property type="molecule type" value="Genomic_DNA"/>
</dbReference>
<sequence length="145" mass="16585">MNTNKDAVLNELLILYPETDNEIEAYSAVYDLLETLRIIPFDEFVIKIGLVDPSQSEGHEADLDEEAYVVVSGYDKKQNLQFALGFAKWEEWVNATLDVDQTLQITDESIIAICLYEMTFYGFDEASIENELRDLENGLSSDMFH</sequence>
<dbReference type="InterPro" id="IPR046687">
    <property type="entry name" value="DUF6557"/>
</dbReference>
<evidence type="ECO:0000313" key="1">
    <source>
        <dbReference type="EMBL" id="MBF4693577.1"/>
    </source>
</evidence>
<evidence type="ECO:0000313" key="2">
    <source>
        <dbReference type="Proteomes" id="UP000614200"/>
    </source>
</evidence>
<dbReference type="Proteomes" id="UP000614200">
    <property type="component" value="Unassembled WGS sequence"/>
</dbReference>
<dbReference type="Pfam" id="PF20194">
    <property type="entry name" value="DUF6557"/>
    <property type="match status" value="1"/>
</dbReference>
<protein>
    <submittedName>
        <fullName evidence="1">Uncharacterized protein</fullName>
    </submittedName>
</protein>
<organism evidence="1 2">
    <name type="scientific">Fusibacter ferrireducens</name>
    <dbReference type="NCBI Taxonomy" id="2785058"/>
    <lineage>
        <taxon>Bacteria</taxon>
        <taxon>Bacillati</taxon>
        <taxon>Bacillota</taxon>
        <taxon>Clostridia</taxon>
        <taxon>Eubacteriales</taxon>
        <taxon>Eubacteriales Family XII. Incertae Sedis</taxon>
        <taxon>Fusibacter</taxon>
    </lineage>
</organism>